<organism evidence="2 3">
    <name type="scientific">Legionella lytica</name>
    <dbReference type="NCBI Taxonomy" id="96232"/>
    <lineage>
        <taxon>Bacteria</taxon>
        <taxon>Pseudomonadati</taxon>
        <taxon>Pseudomonadota</taxon>
        <taxon>Gammaproteobacteria</taxon>
        <taxon>Legionellales</taxon>
        <taxon>Legionellaceae</taxon>
        <taxon>Legionella</taxon>
    </lineage>
</organism>
<dbReference type="EMBL" id="CP071527">
    <property type="protein sequence ID" value="USQ15012.1"/>
    <property type="molecule type" value="Genomic_DNA"/>
</dbReference>
<dbReference type="RefSeq" id="WP_252582158.1">
    <property type="nucleotide sequence ID" value="NZ_CP071527.1"/>
</dbReference>
<keyword evidence="1" id="KW-1133">Transmembrane helix</keyword>
<dbReference type="InterPro" id="IPR038762">
    <property type="entry name" value="ABM_predict"/>
</dbReference>
<dbReference type="Proteomes" id="UP001057474">
    <property type="component" value="Chromosome"/>
</dbReference>
<keyword evidence="1" id="KW-0472">Membrane</keyword>
<dbReference type="PANTHER" id="PTHR40057:SF1">
    <property type="entry name" value="SLR1162 PROTEIN"/>
    <property type="match status" value="1"/>
</dbReference>
<feature type="transmembrane region" description="Helical" evidence="1">
    <location>
        <begin position="47"/>
        <end position="66"/>
    </location>
</feature>
<feature type="transmembrane region" description="Helical" evidence="1">
    <location>
        <begin position="86"/>
        <end position="107"/>
    </location>
</feature>
<reference evidence="2" key="1">
    <citation type="submission" date="2021-03" db="EMBL/GenBank/DDBJ databases">
        <title>Legionella lytica PCM 2298.</title>
        <authorList>
            <person name="Koper P."/>
        </authorList>
    </citation>
    <scope>NUCLEOTIDE SEQUENCE</scope>
    <source>
        <strain evidence="2">PCM 2298</strain>
    </source>
</reference>
<dbReference type="PANTHER" id="PTHR40057">
    <property type="entry name" value="SLR1162 PROTEIN"/>
    <property type="match status" value="1"/>
</dbReference>
<protein>
    <recommendedName>
        <fullName evidence="4">Transmembrane protein</fullName>
    </recommendedName>
</protein>
<feature type="transmembrane region" description="Helical" evidence="1">
    <location>
        <begin position="20"/>
        <end position="38"/>
    </location>
</feature>
<proteinExistence type="predicted"/>
<sequence length="109" mass="12677">MDEILNRSPQTAEPVWKQSMLILLILFPAVMLENLYLFPHLAFLNPVLARFLGAIVIVCSISWVLMPSVHFLLGWWLNPNSPKQEYVGFFIVLCLYLMEICFFLLLYKA</sequence>
<keyword evidence="1" id="KW-0812">Transmembrane</keyword>
<name>A0ABY4YBI6_9GAMM</name>
<accession>A0ABY4YBI6</accession>
<evidence type="ECO:0000313" key="2">
    <source>
        <dbReference type="EMBL" id="USQ15012.1"/>
    </source>
</evidence>
<keyword evidence="3" id="KW-1185">Reference proteome</keyword>
<evidence type="ECO:0000313" key="3">
    <source>
        <dbReference type="Proteomes" id="UP001057474"/>
    </source>
</evidence>
<evidence type="ECO:0008006" key="4">
    <source>
        <dbReference type="Google" id="ProtNLM"/>
    </source>
</evidence>
<gene>
    <name evidence="2" type="ORF">J2N86_06875</name>
</gene>
<evidence type="ECO:0000256" key="1">
    <source>
        <dbReference type="SAM" id="Phobius"/>
    </source>
</evidence>